<evidence type="ECO:0000256" key="1">
    <source>
        <dbReference type="SAM" id="SignalP"/>
    </source>
</evidence>
<organism evidence="2 3">
    <name type="scientific">Ascaris lumbricoides</name>
    <name type="common">Giant roundworm</name>
    <dbReference type="NCBI Taxonomy" id="6252"/>
    <lineage>
        <taxon>Eukaryota</taxon>
        <taxon>Metazoa</taxon>
        <taxon>Ecdysozoa</taxon>
        <taxon>Nematoda</taxon>
        <taxon>Chromadorea</taxon>
        <taxon>Rhabditida</taxon>
        <taxon>Spirurina</taxon>
        <taxon>Ascaridomorpha</taxon>
        <taxon>Ascaridoidea</taxon>
        <taxon>Ascarididae</taxon>
        <taxon>Ascaris</taxon>
    </lineage>
</organism>
<name>A0A0M3HY07_ASCLU</name>
<protein>
    <submittedName>
        <fullName evidence="3">Cathepsin propeptide inhibitor domain-containing protein</fullName>
    </submittedName>
</protein>
<proteinExistence type="predicted"/>
<keyword evidence="2" id="KW-1185">Reference proteome</keyword>
<feature type="signal peptide" evidence="1">
    <location>
        <begin position="1"/>
        <end position="19"/>
    </location>
</feature>
<dbReference type="WBParaSite" id="ALUE_0000831901-mRNA-1">
    <property type="protein sequence ID" value="ALUE_0000831901-mRNA-1"/>
    <property type="gene ID" value="ALUE_0000831901"/>
</dbReference>
<evidence type="ECO:0000313" key="3">
    <source>
        <dbReference type="WBParaSite" id="ALUE_0000831901-mRNA-1"/>
    </source>
</evidence>
<dbReference type="AlphaFoldDB" id="A0A0M3HY07"/>
<feature type="chain" id="PRO_5005656818" evidence="1">
    <location>
        <begin position="20"/>
        <end position="66"/>
    </location>
</feature>
<dbReference type="Proteomes" id="UP000036681">
    <property type="component" value="Unplaced"/>
</dbReference>
<sequence>MKSLLLVVFLFAIASAVYSLEPIEWYRGFGKRIYDDLYRNTLNYERRMDELDGTLDLQKFYQNFDK</sequence>
<accession>A0A0M3HY07</accession>
<keyword evidence="1" id="KW-0732">Signal</keyword>
<evidence type="ECO:0000313" key="2">
    <source>
        <dbReference type="Proteomes" id="UP000036681"/>
    </source>
</evidence>
<reference evidence="3" key="1">
    <citation type="submission" date="2017-02" db="UniProtKB">
        <authorList>
            <consortium name="WormBaseParasite"/>
        </authorList>
    </citation>
    <scope>IDENTIFICATION</scope>
</reference>